<gene>
    <name evidence="14" type="ORF">FC15_GL000275</name>
</gene>
<keyword evidence="5 13" id="KW-0812">Transmembrane</keyword>
<dbReference type="EMBL" id="AZFX01000072">
    <property type="protein sequence ID" value="KRM08895.1"/>
    <property type="molecule type" value="Genomic_DNA"/>
</dbReference>
<keyword evidence="6" id="KW-0631">Potassium channel</keyword>
<evidence type="ECO:0000256" key="12">
    <source>
        <dbReference type="ARBA" id="ARBA00034430"/>
    </source>
</evidence>
<dbReference type="GO" id="GO:0016020">
    <property type="term" value="C:membrane"/>
    <property type="evidence" value="ECO:0007669"/>
    <property type="project" value="UniProtKB-SubCell"/>
</dbReference>
<dbReference type="OrthoDB" id="7626281at2"/>
<evidence type="ECO:0000313" key="14">
    <source>
        <dbReference type="EMBL" id="KRM08895.1"/>
    </source>
</evidence>
<keyword evidence="8 13" id="KW-1133">Transmembrane helix</keyword>
<evidence type="ECO:0000256" key="2">
    <source>
        <dbReference type="ARBA" id="ARBA00006920"/>
    </source>
</evidence>
<proteinExistence type="inferred from homology"/>
<evidence type="ECO:0000256" key="4">
    <source>
        <dbReference type="ARBA" id="ARBA00022538"/>
    </source>
</evidence>
<dbReference type="GO" id="GO:0015252">
    <property type="term" value="F:proton channel activity"/>
    <property type="evidence" value="ECO:0007669"/>
    <property type="project" value="InterPro"/>
</dbReference>
<evidence type="ECO:0000256" key="9">
    <source>
        <dbReference type="ARBA" id="ARBA00023065"/>
    </source>
</evidence>
<dbReference type="GO" id="GO:0005267">
    <property type="term" value="F:potassium channel activity"/>
    <property type="evidence" value="ECO:0007669"/>
    <property type="project" value="UniProtKB-KW"/>
</dbReference>
<comment type="catalytic activity">
    <reaction evidence="12">
        <text>K(+)(in) = K(+)(out)</text>
        <dbReference type="Rhea" id="RHEA:29463"/>
        <dbReference type="ChEBI" id="CHEBI:29103"/>
    </reaction>
</comment>
<keyword evidence="11" id="KW-0407">Ion channel</keyword>
<feature type="transmembrane region" description="Helical" evidence="13">
    <location>
        <begin position="118"/>
        <end position="141"/>
    </location>
</feature>
<evidence type="ECO:0000256" key="7">
    <source>
        <dbReference type="ARBA" id="ARBA00022958"/>
    </source>
</evidence>
<feature type="transmembrane region" description="Helical" evidence="13">
    <location>
        <begin position="20"/>
        <end position="41"/>
    </location>
</feature>
<keyword evidence="7" id="KW-0630">Potassium</keyword>
<evidence type="ECO:0000256" key="13">
    <source>
        <dbReference type="SAM" id="Phobius"/>
    </source>
</evidence>
<dbReference type="PANTHER" id="PTHR31462:SF5">
    <property type="entry name" value="ENDOSOMAL_LYSOSOMAL PROTON CHANNEL TMEM175"/>
    <property type="match status" value="1"/>
</dbReference>
<dbReference type="PATRIC" id="fig|1423735.3.peg.281"/>
<dbReference type="AlphaFoldDB" id="A0A0R1VTZ7"/>
<evidence type="ECO:0000256" key="8">
    <source>
        <dbReference type="ARBA" id="ARBA00022989"/>
    </source>
</evidence>
<keyword evidence="9" id="KW-0406">Ion transport</keyword>
<dbReference type="PANTHER" id="PTHR31462">
    <property type="entry name" value="ENDOSOMAL/LYSOSOMAL POTASSIUM CHANNEL TMEM175"/>
    <property type="match status" value="1"/>
</dbReference>
<keyword evidence="4" id="KW-0633">Potassium transport</keyword>
<keyword evidence="15" id="KW-1185">Reference proteome</keyword>
<comment type="subcellular location">
    <subcellularLocation>
        <location evidence="1">Membrane</location>
        <topology evidence="1">Multi-pass membrane protein</topology>
    </subcellularLocation>
</comment>
<evidence type="ECO:0000256" key="5">
    <source>
        <dbReference type="ARBA" id="ARBA00022692"/>
    </source>
</evidence>
<name>A0A0R1VTZ7_9LACO</name>
<feature type="transmembrane region" description="Helical" evidence="13">
    <location>
        <begin position="53"/>
        <end position="77"/>
    </location>
</feature>
<sequence>MMNNEFTFGGINLPKLKKRLDAFSDAIIAIIITIIVLELPIKVVNGTVNFRQIFMSIGIYAVSFCFIANIWYQHALLFEEVDTISSRDIVHDLIFLMLLSLIPNFTRLMSTDPIRPTVMLYGVLYLILTAYFQMMTASLIGKKYRSRDDLRRIYQSISGRRSGLYLYLIIIGLIVLGYFIPKAAMILYIIIPIRSFLMNSQEREDFNDVVALPEDGRNRFLKMSDHEKIRFGKMIRSYLLKNQETTHPKSHADEQAAWQHLVTQAQQEFNISEAELTKWFSGHEDRLRSRLH</sequence>
<feature type="transmembrane region" description="Helical" evidence="13">
    <location>
        <begin position="162"/>
        <end position="191"/>
    </location>
</feature>
<evidence type="ECO:0000256" key="11">
    <source>
        <dbReference type="ARBA" id="ARBA00023303"/>
    </source>
</evidence>
<evidence type="ECO:0000313" key="15">
    <source>
        <dbReference type="Proteomes" id="UP000051315"/>
    </source>
</evidence>
<dbReference type="Proteomes" id="UP000051315">
    <property type="component" value="Unassembled WGS sequence"/>
</dbReference>
<evidence type="ECO:0000256" key="6">
    <source>
        <dbReference type="ARBA" id="ARBA00022826"/>
    </source>
</evidence>
<dbReference type="STRING" id="1423735.FC15_GL000275"/>
<reference evidence="14 15" key="1">
    <citation type="journal article" date="2015" name="Genome Announc.">
        <title>Expanding the biotechnology potential of lactobacilli through comparative genomics of 213 strains and associated genera.</title>
        <authorList>
            <person name="Sun Z."/>
            <person name="Harris H.M."/>
            <person name="McCann A."/>
            <person name="Guo C."/>
            <person name="Argimon S."/>
            <person name="Zhang W."/>
            <person name="Yang X."/>
            <person name="Jeffery I.B."/>
            <person name="Cooney J.C."/>
            <person name="Kagawa T.F."/>
            <person name="Liu W."/>
            <person name="Song Y."/>
            <person name="Salvetti E."/>
            <person name="Wrobel A."/>
            <person name="Rasinkangas P."/>
            <person name="Parkhill J."/>
            <person name="Rea M.C."/>
            <person name="O'Sullivan O."/>
            <person name="Ritari J."/>
            <person name="Douillard F.P."/>
            <person name="Paul Ross R."/>
            <person name="Yang R."/>
            <person name="Briner A.E."/>
            <person name="Felis G.E."/>
            <person name="de Vos W.M."/>
            <person name="Barrangou R."/>
            <person name="Klaenhammer T.R."/>
            <person name="Caufield P.W."/>
            <person name="Cui Y."/>
            <person name="Zhang H."/>
            <person name="O'Toole P.W."/>
        </authorList>
    </citation>
    <scope>NUCLEOTIDE SEQUENCE [LARGE SCALE GENOMIC DNA]</scope>
    <source>
        <strain evidence="14 15">DSM 17758</strain>
    </source>
</reference>
<keyword evidence="10 13" id="KW-0472">Membrane</keyword>
<accession>A0A0R1VTZ7</accession>
<comment type="similarity">
    <text evidence="2">Belongs to the TMEM175 family.</text>
</comment>
<dbReference type="Pfam" id="PF06736">
    <property type="entry name" value="TMEM175"/>
    <property type="match status" value="1"/>
</dbReference>
<evidence type="ECO:0000256" key="1">
    <source>
        <dbReference type="ARBA" id="ARBA00004141"/>
    </source>
</evidence>
<organism evidence="14 15">
    <name type="scientific">Lapidilactobacillus concavus DSM 17758</name>
    <dbReference type="NCBI Taxonomy" id="1423735"/>
    <lineage>
        <taxon>Bacteria</taxon>
        <taxon>Bacillati</taxon>
        <taxon>Bacillota</taxon>
        <taxon>Bacilli</taxon>
        <taxon>Lactobacillales</taxon>
        <taxon>Lactobacillaceae</taxon>
        <taxon>Lapidilactobacillus</taxon>
    </lineage>
</organism>
<protein>
    <submittedName>
        <fullName evidence="14">Integral membrane protein</fullName>
    </submittedName>
</protein>
<dbReference type="InterPro" id="IPR010617">
    <property type="entry name" value="TMEM175-like"/>
</dbReference>
<keyword evidence="3" id="KW-0813">Transport</keyword>
<comment type="caution">
    <text evidence="14">The sequence shown here is derived from an EMBL/GenBank/DDBJ whole genome shotgun (WGS) entry which is preliminary data.</text>
</comment>
<evidence type="ECO:0000256" key="10">
    <source>
        <dbReference type="ARBA" id="ARBA00023136"/>
    </source>
</evidence>
<evidence type="ECO:0000256" key="3">
    <source>
        <dbReference type="ARBA" id="ARBA00022448"/>
    </source>
</evidence>